<keyword evidence="2" id="KW-0479">Metal-binding</keyword>
<evidence type="ECO:0000313" key="4">
    <source>
        <dbReference type="EMBL" id="PON27297.1"/>
    </source>
</evidence>
<evidence type="ECO:0000256" key="2">
    <source>
        <dbReference type="RuleBase" id="RU003682"/>
    </source>
</evidence>
<dbReference type="GO" id="GO:0046872">
    <property type="term" value="F:metal ion binding"/>
    <property type="evidence" value="ECO:0007669"/>
    <property type="project" value="UniProtKB-KW"/>
</dbReference>
<dbReference type="InterPro" id="IPR027443">
    <property type="entry name" value="IPNS-like_sf"/>
</dbReference>
<organism evidence="4 5">
    <name type="scientific">Trichoderma gamsii</name>
    <dbReference type="NCBI Taxonomy" id="398673"/>
    <lineage>
        <taxon>Eukaryota</taxon>
        <taxon>Fungi</taxon>
        <taxon>Dikarya</taxon>
        <taxon>Ascomycota</taxon>
        <taxon>Pezizomycotina</taxon>
        <taxon>Sordariomycetes</taxon>
        <taxon>Hypocreomycetidae</taxon>
        <taxon>Hypocreales</taxon>
        <taxon>Hypocreaceae</taxon>
        <taxon>Trichoderma</taxon>
    </lineage>
</organism>
<dbReference type="GO" id="GO:0044283">
    <property type="term" value="P:small molecule biosynthetic process"/>
    <property type="evidence" value="ECO:0007669"/>
    <property type="project" value="UniProtKB-ARBA"/>
</dbReference>
<keyword evidence="2" id="KW-0560">Oxidoreductase</keyword>
<dbReference type="GO" id="GO:0016491">
    <property type="term" value="F:oxidoreductase activity"/>
    <property type="evidence" value="ECO:0007669"/>
    <property type="project" value="UniProtKB-KW"/>
</dbReference>
<dbReference type="RefSeq" id="XP_018660751.1">
    <property type="nucleotide sequence ID" value="XM_018806033.1"/>
</dbReference>
<evidence type="ECO:0000256" key="1">
    <source>
        <dbReference type="ARBA" id="ARBA00008056"/>
    </source>
</evidence>
<dbReference type="InterPro" id="IPR005123">
    <property type="entry name" value="Oxoglu/Fe-dep_dioxygenase_dom"/>
</dbReference>
<dbReference type="Pfam" id="PF14226">
    <property type="entry name" value="DIOX_N"/>
    <property type="match status" value="1"/>
</dbReference>
<keyword evidence="5" id="KW-1185">Reference proteome</keyword>
<feature type="domain" description="Fe2OG dioxygenase" evidence="3">
    <location>
        <begin position="186"/>
        <end position="296"/>
    </location>
</feature>
<comment type="similarity">
    <text evidence="1 2">Belongs to the iron/ascorbate-dependent oxidoreductase family.</text>
</comment>
<name>A0A2P4ZSP6_9HYPO</name>
<reference evidence="4 5" key="1">
    <citation type="journal article" date="2016" name="Genome Announc.">
        <title>Draft Whole-Genome Sequence of Trichoderma gamsii T6085, a Promising Biocontrol Agent of Fusarium Head Blight on Wheat.</title>
        <authorList>
            <person name="Baroncelli R."/>
            <person name="Zapparata A."/>
            <person name="Piaggeschi G."/>
            <person name="Sarrocco S."/>
            <person name="Vannacci G."/>
        </authorList>
    </citation>
    <scope>NUCLEOTIDE SEQUENCE [LARGE SCALE GENOMIC DNA]</scope>
    <source>
        <strain evidence="4 5">T6085</strain>
    </source>
</reference>
<dbReference type="GeneID" id="29986116"/>
<dbReference type="AlphaFoldDB" id="A0A2P4ZSP6"/>
<evidence type="ECO:0000313" key="5">
    <source>
        <dbReference type="Proteomes" id="UP000054821"/>
    </source>
</evidence>
<dbReference type="STRING" id="398673.A0A2P4ZSP6"/>
<comment type="caution">
    <text evidence="4">The sequence shown here is derived from an EMBL/GenBank/DDBJ whole genome shotgun (WGS) entry which is preliminary data.</text>
</comment>
<dbReference type="Gene3D" id="2.60.120.330">
    <property type="entry name" value="B-lactam Antibiotic, Isopenicillin N Synthase, Chain"/>
    <property type="match status" value="1"/>
</dbReference>
<dbReference type="InterPro" id="IPR026992">
    <property type="entry name" value="DIOX_N"/>
</dbReference>
<dbReference type="PRINTS" id="PR00682">
    <property type="entry name" value="IPNSYNTHASE"/>
</dbReference>
<dbReference type="Pfam" id="PF03171">
    <property type="entry name" value="2OG-FeII_Oxy"/>
    <property type="match status" value="1"/>
</dbReference>
<dbReference type="PROSITE" id="PS51471">
    <property type="entry name" value="FE2OG_OXY"/>
    <property type="match status" value="1"/>
</dbReference>
<sequence>MATDAAVSQDGLFIPLIDFSRFLNGDSSTRLETAKAILKGFQDAGFIYLKNHPISQDTVRHAFAMSANFFAQPLEKKAALEWTTPQANRGYVAHGREKVSQLNDAAEVEKIRSAVPDLKESFEIGRDDEAGHPNNWPEEQGAVTGFKEDMKSFFQECKALHVEVMRAIATGMSFEETFFDRFLDVGDNTLRLLHYPEVKSDVFNTPGQVRAGEHSDYGSITLLFQDNRGGLQVKSPNGNFIDATPIENTIVVNAGDLLARWSNDTIKSTIHRVVEPPRKEGKTYPSRYSIAYFCNPNFKDLIEVLPGTYATEKEKKYESINSGDYLVQRLTATY</sequence>
<dbReference type="SUPFAM" id="SSF51197">
    <property type="entry name" value="Clavaminate synthase-like"/>
    <property type="match status" value="1"/>
</dbReference>
<dbReference type="InterPro" id="IPR050231">
    <property type="entry name" value="Iron_ascorbate_oxido_reductase"/>
</dbReference>
<gene>
    <name evidence="4" type="ORF">TGAM01_v203678</name>
</gene>
<dbReference type="PANTHER" id="PTHR47990">
    <property type="entry name" value="2-OXOGLUTARATE (2OG) AND FE(II)-DEPENDENT OXYGENASE SUPERFAMILY PROTEIN-RELATED"/>
    <property type="match status" value="1"/>
</dbReference>
<proteinExistence type="inferred from homology"/>
<dbReference type="FunFam" id="2.60.120.330:FF:000030">
    <property type="entry name" value="Thymine dioxygenase"/>
    <property type="match status" value="1"/>
</dbReference>
<dbReference type="InterPro" id="IPR044861">
    <property type="entry name" value="IPNS-like_FE2OG_OXY"/>
</dbReference>
<dbReference type="EMBL" id="JPDN02000010">
    <property type="protein sequence ID" value="PON27297.1"/>
    <property type="molecule type" value="Genomic_DNA"/>
</dbReference>
<dbReference type="Proteomes" id="UP000054821">
    <property type="component" value="Unassembled WGS sequence"/>
</dbReference>
<accession>A0A2P4ZSP6</accession>
<protein>
    <recommendedName>
        <fullName evidence="3">Fe2OG dioxygenase domain-containing protein</fullName>
    </recommendedName>
</protein>
<evidence type="ECO:0000259" key="3">
    <source>
        <dbReference type="PROSITE" id="PS51471"/>
    </source>
</evidence>
<keyword evidence="2" id="KW-0408">Iron</keyword>